<evidence type="ECO:0000259" key="1">
    <source>
        <dbReference type="Pfam" id="PF07944"/>
    </source>
</evidence>
<dbReference type="AlphaFoldDB" id="A0A2M8Q8M7"/>
<feature type="domain" description="Non-reducing end beta-L-arabinofuranosidase-like GH127 middle" evidence="2">
    <location>
        <begin position="83"/>
        <end position="177"/>
    </location>
</feature>
<dbReference type="InterPro" id="IPR049174">
    <property type="entry name" value="Beta-AFase-like"/>
</dbReference>
<sequence>WNHRLLQFAGEGKYADVMEQTLYNGFISGVSLRGDSFFYVNPLASNGSHHRTPWFECPCCPPNVGRILASLGNYLYSTGEGGLWVHFYAQNSAHATVDGAEVRLRLESRYPWDGAVKLMITPAQPQRFTLYLRIPGWCDRWSLRVNGEAAEARVERGYAAIDRVWQPGDVVAFDLAMPVQTVFAHPYVRQMQGRTALQRGPIVYCLEEVDNPVTPLDRISIEPARVSDFAVEHRPD</sequence>
<evidence type="ECO:0000259" key="2">
    <source>
        <dbReference type="Pfam" id="PF20736"/>
    </source>
</evidence>
<dbReference type="InterPro" id="IPR049049">
    <property type="entry name" value="Beta-AFase-like_GH127_C"/>
</dbReference>
<protein>
    <recommendedName>
        <fullName evidence="6">Glycoside hydrolase family 127 protein</fullName>
    </recommendedName>
</protein>
<name>A0A2M8Q8M7_9CHLR</name>
<dbReference type="Pfam" id="PF07944">
    <property type="entry name" value="Beta-AFase-like_GH127_cat"/>
    <property type="match status" value="1"/>
</dbReference>
<dbReference type="EMBL" id="PGTN01000424">
    <property type="protein sequence ID" value="PJF46152.1"/>
    <property type="molecule type" value="Genomic_DNA"/>
</dbReference>
<evidence type="ECO:0000259" key="3">
    <source>
        <dbReference type="Pfam" id="PF20737"/>
    </source>
</evidence>
<feature type="non-terminal residue" evidence="4">
    <location>
        <position position="1"/>
    </location>
</feature>
<reference evidence="4 5" key="1">
    <citation type="submission" date="2017-11" db="EMBL/GenBank/DDBJ databases">
        <title>Evolution of Phototrophy in the Chloroflexi Phylum Driven by Horizontal Gene Transfer.</title>
        <authorList>
            <person name="Ward L.M."/>
            <person name="Hemp J."/>
            <person name="Shih P.M."/>
            <person name="Mcglynn S.E."/>
            <person name="Fischer W."/>
        </authorList>
    </citation>
    <scope>NUCLEOTIDE SEQUENCE [LARGE SCALE GENOMIC DNA]</scope>
    <source>
        <strain evidence="4">JP3_7</strain>
    </source>
</reference>
<dbReference type="Pfam" id="PF20737">
    <property type="entry name" value="Glyco_hydro127C"/>
    <property type="match status" value="1"/>
</dbReference>
<comment type="caution">
    <text evidence="4">The sequence shown here is derived from an EMBL/GenBank/DDBJ whole genome shotgun (WGS) entry which is preliminary data.</text>
</comment>
<evidence type="ECO:0008006" key="6">
    <source>
        <dbReference type="Google" id="ProtNLM"/>
    </source>
</evidence>
<dbReference type="InterPro" id="IPR012878">
    <property type="entry name" value="Beta-AFase-like_GH127_cat"/>
</dbReference>
<evidence type="ECO:0000313" key="4">
    <source>
        <dbReference type="EMBL" id="PJF46152.1"/>
    </source>
</evidence>
<feature type="domain" description="Non-reducing end beta-L-arabinofuranosidase-like GH127 catalytic" evidence="1">
    <location>
        <begin position="1"/>
        <end position="72"/>
    </location>
</feature>
<organism evidence="4 5">
    <name type="scientific">Candidatus Thermofonsia Clade 3 bacterium</name>
    <dbReference type="NCBI Taxonomy" id="2364212"/>
    <lineage>
        <taxon>Bacteria</taxon>
        <taxon>Bacillati</taxon>
        <taxon>Chloroflexota</taxon>
        <taxon>Candidatus Thermofontia</taxon>
        <taxon>Candidatus Thermofonsia Clade 3</taxon>
    </lineage>
</organism>
<feature type="domain" description="Non-reducing end beta-L-arabinofuranosidase-like GH127 C-terminal" evidence="3">
    <location>
        <begin position="179"/>
        <end position="223"/>
    </location>
</feature>
<dbReference type="Proteomes" id="UP000230790">
    <property type="component" value="Unassembled WGS sequence"/>
</dbReference>
<accession>A0A2M8Q8M7</accession>
<dbReference type="PANTHER" id="PTHR43465">
    <property type="entry name" value="DUF1680 DOMAIN PROTEIN (AFU_ORTHOLOGUE AFUA_1G08910)"/>
    <property type="match status" value="1"/>
</dbReference>
<proteinExistence type="predicted"/>
<evidence type="ECO:0000313" key="5">
    <source>
        <dbReference type="Proteomes" id="UP000230790"/>
    </source>
</evidence>
<dbReference type="InterPro" id="IPR049046">
    <property type="entry name" value="Beta-AFase-like_GH127_middle"/>
</dbReference>
<gene>
    <name evidence="4" type="ORF">CUN48_15255</name>
</gene>
<feature type="non-terminal residue" evidence="4">
    <location>
        <position position="236"/>
    </location>
</feature>
<dbReference type="Pfam" id="PF20736">
    <property type="entry name" value="Glyco_hydro127M"/>
    <property type="match status" value="1"/>
</dbReference>
<dbReference type="PANTHER" id="PTHR43465:SF2">
    <property type="entry name" value="DUF1680 DOMAIN PROTEIN (AFU_ORTHOLOGUE AFUA_1G08910)"/>
    <property type="match status" value="1"/>
</dbReference>